<accession>A0A0P1LB70</accession>
<evidence type="ECO:0000313" key="8">
    <source>
        <dbReference type="EMBL" id="CUS79291.1"/>
    </source>
</evidence>
<feature type="transmembrane region" description="Helical" evidence="6">
    <location>
        <begin position="119"/>
        <end position="135"/>
    </location>
</feature>
<feature type="transmembrane region" description="Helical" evidence="6">
    <location>
        <begin position="155"/>
        <end position="173"/>
    </location>
</feature>
<evidence type="ECO:0000256" key="2">
    <source>
        <dbReference type="ARBA" id="ARBA00022475"/>
    </source>
</evidence>
<dbReference type="EMBL" id="CZVI01000002">
    <property type="protein sequence ID" value="CUS79291.1"/>
    <property type="molecule type" value="Genomic_DNA"/>
</dbReference>
<dbReference type="GO" id="GO:0005886">
    <property type="term" value="C:plasma membrane"/>
    <property type="evidence" value="ECO:0007669"/>
    <property type="project" value="UniProtKB-SubCell"/>
</dbReference>
<accession>A0A0P1M0H0</accession>
<accession>A0A0N7MPK4</accession>
<accession>A0A0P1P7K7</accession>
<keyword evidence="3 6" id="KW-0812">Transmembrane</keyword>
<evidence type="ECO:0000313" key="9">
    <source>
        <dbReference type="EMBL" id="CUU03844.1"/>
    </source>
</evidence>
<dbReference type="PANTHER" id="PTHR42920">
    <property type="entry name" value="OS03G0707200 PROTEIN-RELATED"/>
    <property type="match status" value="1"/>
</dbReference>
<feature type="transmembrane region" description="Helical" evidence="6">
    <location>
        <begin position="33"/>
        <end position="52"/>
    </location>
</feature>
<accession>A0A0P1LMT8</accession>
<dbReference type="Proteomes" id="UP000182011">
    <property type="component" value="Unassembled WGS sequence"/>
</dbReference>
<accession>A0A0P1LW87</accession>
<dbReference type="AlphaFoldDB" id="A0A0N7MPK4"/>
<feature type="domain" description="EamA" evidence="7">
    <location>
        <begin position="155"/>
        <end position="287"/>
    </location>
</feature>
<feature type="transmembrane region" description="Helical" evidence="6">
    <location>
        <begin position="185"/>
        <end position="205"/>
    </location>
</feature>
<feature type="transmembrane region" description="Helical" evidence="6">
    <location>
        <begin position="94"/>
        <end position="112"/>
    </location>
</feature>
<feature type="transmembrane region" description="Helical" evidence="6">
    <location>
        <begin position="64"/>
        <end position="82"/>
    </location>
</feature>
<dbReference type="Proteomes" id="UP000182200">
    <property type="component" value="Unassembled WGS sequence"/>
</dbReference>
<evidence type="ECO:0000256" key="5">
    <source>
        <dbReference type="ARBA" id="ARBA00023136"/>
    </source>
</evidence>
<sequence length="306" mass="34213">MKQQYKAELLLLLITFIWSGTFSIVKKALDDVSPLIFLGVRFGISAVLYIFFFHNSFKHFNSLAFKHALIVAFFLFAGFAFQTVGLKYTTASKSAFITGMLVIFTPIAQSIIERKPPKPGNLIGISLVTLGLLLLTSKDDSIESFVYSLGKNFTIGDFLTLLCAVMFALYIVYIDIYSRQHPTHILVLVQLALTSVSSFLIAFIFEEPKINLTTGLFFALIYTSLLATVFATYVQTAYQKFTTPTRAAVIFTMEPVFAGIIAWIFLSEKLSPLAVFGSILMLAGLLISELSDVIFKGDFRNFLRRK</sequence>
<reference evidence="10 11" key="1">
    <citation type="submission" date="2015-11" db="EMBL/GenBank/DDBJ databases">
        <authorList>
            <person name="Varghese N."/>
        </authorList>
    </citation>
    <scope>NUCLEOTIDE SEQUENCE [LARGE SCALE GENOMIC DNA]</scope>
    <source>
        <strain evidence="8 11">JGI-8</strain>
    </source>
</reference>
<feature type="transmembrane region" description="Helical" evidence="6">
    <location>
        <begin position="217"/>
        <end position="235"/>
    </location>
</feature>
<feature type="domain" description="EamA" evidence="7">
    <location>
        <begin position="7"/>
        <end position="136"/>
    </location>
</feature>
<accession>A0A0S4MY11</accession>
<evidence type="ECO:0000256" key="4">
    <source>
        <dbReference type="ARBA" id="ARBA00022989"/>
    </source>
</evidence>
<dbReference type="InterPro" id="IPR051258">
    <property type="entry name" value="Diverse_Substrate_Transporter"/>
</dbReference>
<accession>A0A0P1MR55</accession>
<evidence type="ECO:0000256" key="1">
    <source>
        <dbReference type="ARBA" id="ARBA00004651"/>
    </source>
</evidence>
<evidence type="ECO:0000256" key="6">
    <source>
        <dbReference type="SAM" id="Phobius"/>
    </source>
</evidence>
<accession>A0A0N7MRC2</accession>
<dbReference type="STRING" id="1633631.GCA_001442925_00865"/>
<feature type="transmembrane region" description="Helical" evidence="6">
    <location>
        <begin position="272"/>
        <end position="295"/>
    </location>
</feature>
<accession>A0A0P1MKL0</accession>
<dbReference type="SUPFAM" id="SSF103481">
    <property type="entry name" value="Multidrug resistance efflux transporter EmrE"/>
    <property type="match status" value="2"/>
</dbReference>
<reference evidence="9" key="2">
    <citation type="submission" date="2015-11" db="EMBL/GenBank/DDBJ databases">
        <authorList>
            <person name="Zhang Y."/>
            <person name="Guo Z."/>
        </authorList>
    </citation>
    <scope>NUCLEOTIDE SEQUENCE [LARGE SCALE GENOMIC DNA]</scope>
    <source>
        <strain evidence="9">JGI-4</strain>
    </source>
</reference>
<keyword evidence="5 6" id="KW-0472">Membrane</keyword>
<keyword evidence="11" id="KW-1185">Reference proteome</keyword>
<dbReference type="PANTHER" id="PTHR42920:SF5">
    <property type="entry name" value="EAMA DOMAIN-CONTAINING PROTEIN"/>
    <property type="match status" value="1"/>
</dbReference>
<dbReference type="InterPro" id="IPR037185">
    <property type="entry name" value="EmrE-like"/>
</dbReference>
<comment type="subcellular location">
    <subcellularLocation>
        <location evidence="1">Cell membrane</location>
        <topology evidence="1">Multi-pass membrane protein</topology>
    </subcellularLocation>
</comment>
<protein>
    <submittedName>
        <fullName evidence="9">Permease of the drug/metabolite transporter (DMT) superfamily</fullName>
    </submittedName>
</protein>
<feature type="transmembrane region" description="Helical" evidence="6">
    <location>
        <begin position="247"/>
        <end position="266"/>
    </location>
</feature>
<keyword evidence="4 6" id="KW-1133">Transmembrane helix</keyword>
<evidence type="ECO:0000259" key="7">
    <source>
        <dbReference type="Pfam" id="PF00892"/>
    </source>
</evidence>
<name>A0A0N7MPK4_9BACT</name>
<evidence type="ECO:0000313" key="10">
    <source>
        <dbReference type="Proteomes" id="UP000182011"/>
    </source>
</evidence>
<dbReference type="InterPro" id="IPR000620">
    <property type="entry name" value="EamA_dom"/>
</dbReference>
<organism evidence="9 10">
    <name type="scientific">Candidatus Kryptonium thompsonii</name>
    <dbReference type="NCBI Taxonomy" id="1633631"/>
    <lineage>
        <taxon>Bacteria</taxon>
        <taxon>Pseudomonadati</taxon>
        <taxon>Candidatus Kryptoniota</taxon>
        <taxon>Candidatus Kryptonium</taxon>
    </lineage>
</organism>
<gene>
    <name evidence="9" type="ORF">JGI4_00866</name>
    <name evidence="8" type="ORF">JGI8_00301</name>
</gene>
<dbReference type="RefSeq" id="WP_047133664.1">
    <property type="nucleotide sequence ID" value="NZ_CZVI01000002.1"/>
</dbReference>
<dbReference type="EMBL" id="FAOP01000004">
    <property type="protein sequence ID" value="CUU03844.1"/>
    <property type="molecule type" value="Genomic_DNA"/>
</dbReference>
<evidence type="ECO:0000256" key="3">
    <source>
        <dbReference type="ARBA" id="ARBA00022692"/>
    </source>
</evidence>
<accession>A0A0P1M3A9</accession>
<proteinExistence type="predicted"/>
<evidence type="ECO:0000313" key="11">
    <source>
        <dbReference type="Proteomes" id="UP000182200"/>
    </source>
</evidence>
<dbReference type="Pfam" id="PF00892">
    <property type="entry name" value="EamA"/>
    <property type="match status" value="2"/>
</dbReference>
<keyword evidence="2" id="KW-1003">Cell membrane</keyword>
<dbReference type="OrthoDB" id="9804865at2"/>